<reference evidence="2 3" key="1">
    <citation type="submission" date="2016-09" db="EMBL/GenBank/DDBJ databases">
        <authorList>
            <person name="Capua I."/>
            <person name="De Benedictis P."/>
            <person name="Joannis T."/>
            <person name="Lombin L.H."/>
            <person name="Cattoli G."/>
        </authorList>
    </citation>
    <scope>NUCLEOTIDE SEQUENCE [LARGE SCALE GENOMIC DNA]</scope>
    <source>
        <strain evidence="2 3">IMI 309357</strain>
    </source>
</reference>
<dbReference type="Proteomes" id="UP000176998">
    <property type="component" value="Unassembled WGS sequence"/>
</dbReference>
<proteinExistence type="predicted"/>
<evidence type="ECO:0000313" key="3">
    <source>
        <dbReference type="Proteomes" id="UP000176998"/>
    </source>
</evidence>
<organism evidence="2 3">
    <name type="scientific">Colletotrichum orchidophilum</name>
    <dbReference type="NCBI Taxonomy" id="1209926"/>
    <lineage>
        <taxon>Eukaryota</taxon>
        <taxon>Fungi</taxon>
        <taxon>Dikarya</taxon>
        <taxon>Ascomycota</taxon>
        <taxon>Pezizomycotina</taxon>
        <taxon>Sordariomycetes</taxon>
        <taxon>Hypocreomycetidae</taxon>
        <taxon>Glomerellales</taxon>
        <taxon>Glomerellaceae</taxon>
        <taxon>Colletotrichum</taxon>
    </lineage>
</organism>
<feature type="region of interest" description="Disordered" evidence="1">
    <location>
        <begin position="442"/>
        <end position="509"/>
    </location>
</feature>
<sequence>MCFTQKTIHTHTQALATVLGFCHHCEVVYNGVDVSTVSASKVLENYWKFKAVQKWHHPVDPLMVPASALTQASMRLCQSWYSFARTEKEVTRDMVMAVSVQSLVHALGEPVTHPSCDLCRTKHRTDICRIAVGGQMATVSWAVRLANAGDIFKSYEVSRELSHTSNVENMNRGDYGDESRLSPDMVRSPKLTFASPELPADSPPPRRLNIHERRQIEFQERQRLFAELAANHEKGIQRLKEQAELEIRAEEAFRKTLAASNDATAAITTCTSLASADSSRPHSPSDDYTSAFVSFSGVNIETLSFDDDGSSECGSISRPLHYDDSTYAALSGGIDNMREVHEFPGPRQAAIVKPEDSENMHSCYGEMGSIEEEDSDDPEYNYRLACNQSDIIDDHLEFYFKNVTGENCSASDRNCFSASNLKLPDIPPLSPLQLTGLDVPIETANHSEPRPGSSTPSHTTELSRRQGSMENTGPRTESGEGHRIASPTSPKSLTAAPFSGPEMHLKAPPRRLRGPIYCPEHAIESNADCHGCQAGRWVEVGLPPGDHVQGPEPKPI</sequence>
<dbReference type="OrthoDB" id="4833237at2759"/>
<dbReference type="EMBL" id="MJBS01000121">
    <property type="protein sequence ID" value="OHE93386.1"/>
    <property type="molecule type" value="Genomic_DNA"/>
</dbReference>
<dbReference type="RefSeq" id="XP_022470551.1">
    <property type="nucleotide sequence ID" value="XM_022622961.1"/>
</dbReference>
<gene>
    <name evidence="2" type="ORF">CORC01_11336</name>
</gene>
<evidence type="ECO:0000313" key="2">
    <source>
        <dbReference type="EMBL" id="OHE93386.1"/>
    </source>
</evidence>
<dbReference type="AlphaFoldDB" id="A0A1G4AWA1"/>
<keyword evidence="3" id="KW-1185">Reference proteome</keyword>
<evidence type="ECO:0000256" key="1">
    <source>
        <dbReference type="SAM" id="MobiDB-lite"/>
    </source>
</evidence>
<feature type="compositionally biased region" description="Polar residues" evidence="1">
    <location>
        <begin position="452"/>
        <end position="475"/>
    </location>
</feature>
<dbReference type="GeneID" id="34564471"/>
<name>A0A1G4AWA1_9PEZI</name>
<protein>
    <submittedName>
        <fullName evidence="2">Uncharacterized protein</fullName>
    </submittedName>
</protein>
<accession>A0A1G4AWA1</accession>
<comment type="caution">
    <text evidence="2">The sequence shown here is derived from an EMBL/GenBank/DDBJ whole genome shotgun (WGS) entry which is preliminary data.</text>
</comment>